<evidence type="ECO:0000256" key="10">
    <source>
        <dbReference type="ARBA" id="ARBA00042630"/>
    </source>
</evidence>
<dbReference type="PRINTS" id="PR00685">
    <property type="entry name" value="TIFACTORIIB"/>
</dbReference>
<dbReference type="SUPFAM" id="SSF47954">
    <property type="entry name" value="Cyclin-like"/>
    <property type="match status" value="2"/>
</dbReference>
<keyword evidence="3 12" id="KW-0863">Zinc-finger</keyword>
<dbReference type="Proteomes" id="UP000027138">
    <property type="component" value="Unassembled WGS sequence"/>
</dbReference>
<reference evidence="14 15" key="1">
    <citation type="journal article" date="2014" name="PLoS ONE">
        <title>Global Analysis of Gene Expression Profiles in Physic Nut (Jatropha curcas L.) Seedlings Exposed to Salt Stress.</title>
        <authorList>
            <person name="Zhang L."/>
            <person name="Zhang C."/>
            <person name="Wu P."/>
            <person name="Chen Y."/>
            <person name="Li M."/>
            <person name="Jiang H."/>
            <person name="Wu G."/>
        </authorList>
    </citation>
    <scope>NUCLEOTIDE SEQUENCE [LARGE SCALE GENOMIC DNA]</scope>
    <source>
        <strain evidence="15">cv. GZQX0401</strain>
        <tissue evidence="14">Young leaves</tissue>
    </source>
</reference>
<evidence type="ECO:0000256" key="5">
    <source>
        <dbReference type="ARBA" id="ARBA00023015"/>
    </source>
</evidence>
<dbReference type="SUPFAM" id="SSF57783">
    <property type="entry name" value="Zinc beta-ribbon"/>
    <property type="match status" value="1"/>
</dbReference>
<dbReference type="GO" id="GO:0070897">
    <property type="term" value="P:transcription preinitiation complex assembly"/>
    <property type="evidence" value="ECO:0007669"/>
    <property type="project" value="InterPro"/>
</dbReference>
<evidence type="ECO:0000256" key="1">
    <source>
        <dbReference type="ARBA" id="ARBA00004123"/>
    </source>
</evidence>
<dbReference type="InterPro" id="IPR054078">
    <property type="entry name" value="BRF2-like_C"/>
</dbReference>
<proteinExistence type="predicted"/>
<evidence type="ECO:0000256" key="11">
    <source>
        <dbReference type="ARBA" id="ARBA00045875"/>
    </source>
</evidence>
<dbReference type="PANTHER" id="PTHR48428">
    <property type="entry name" value="PLANT-SPECIFIC TFIIB-RELATED PROTEIN PTF2"/>
    <property type="match status" value="1"/>
</dbReference>
<comment type="subcellular location">
    <subcellularLocation>
        <location evidence="1">Nucleus</location>
    </subcellularLocation>
</comment>
<keyword evidence="8" id="KW-0539">Nucleus</keyword>
<keyword evidence="6" id="KW-0010">Activator</keyword>
<dbReference type="Pfam" id="PF21886">
    <property type="entry name" value="BRF2-like_C_cyclin_rpt"/>
    <property type="match status" value="1"/>
</dbReference>
<dbReference type="InterPro" id="IPR000812">
    <property type="entry name" value="TFIIB"/>
</dbReference>
<dbReference type="InterPro" id="IPR053340">
    <property type="entry name" value="PTF2"/>
</dbReference>
<dbReference type="STRING" id="180498.A0A067LAD8"/>
<evidence type="ECO:0000256" key="8">
    <source>
        <dbReference type="ARBA" id="ARBA00023242"/>
    </source>
</evidence>
<dbReference type="Gene3D" id="1.10.472.10">
    <property type="entry name" value="Cyclin-like"/>
    <property type="match status" value="2"/>
</dbReference>
<evidence type="ECO:0000256" key="9">
    <source>
        <dbReference type="ARBA" id="ARBA00039848"/>
    </source>
</evidence>
<evidence type="ECO:0000256" key="2">
    <source>
        <dbReference type="ARBA" id="ARBA00022723"/>
    </source>
</evidence>
<dbReference type="Gene3D" id="2.20.25.10">
    <property type="match status" value="1"/>
</dbReference>
<name>A0A067LAD8_JATCU</name>
<dbReference type="GO" id="GO:0008270">
    <property type="term" value="F:zinc ion binding"/>
    <property type="evidence" value="ECO:0007669"/>
    <property type="project" value="UniProtKB-KW"/>
</dbReference>
<evidence type="ECO:0000313" key="14">
    <source>
        <dbReference type="EMBL" id="KDP45357.1"/>
    </source>
</evidence>
<dbReference type="FunFam" id="1.10.472.10:FF:000121">
    <property type="entry name" value="Transcription factor IIIB"/>
    <property type="match status" value="1"/>
</dbReference>
<keyword evidence="15" id="KW-1185">Reference proteome</keyword>
<comment type="function">
    <text evidence="11">General activator of RNA polymerase III transcription. Factor exclusively required for RNA polymerase III transcription of genes with promoter elements upstream of the initiation sites. Contributes to the regulation of gene expression; functions as activator in the absence of oxidative stress. Down-regulates expression of target genes in response to oxidative stress. Overexpression protects cells against apoptosis in response to oxidative stress.</text>
</comment>
<keyword evidence="5" id="KW-0805">Transcription regulation</keyword>
<dbReference type="GO" id="GO:0005634">
    <property type="term" value="C:nucleus"/>
    <property type="evidence" value="ECO:0007669"/>
    <property type="project" value="UniProtKB-SubCell"/>
</dbReference>
<gene>
    <name evidence="14" type="ORF">JCGZ_09606</name>
</gene>
<feature type="domain" description="TFIIB-type" evidence="13">
    <location>
        <begin position="1"/>
        <end position="30"/>
    </location>
</feature>
<organism evidence="14 15">
    <name type="scientific">Jatropha curcas</name>
    <name type="common">Barbados nut</name>
    <dbReference type="NCBI Taxonomy" id="180498"/>
    <lineage>
        <taxon>Eukaryota</taxon>
        <taxon>Viridiplantae</taxon>
        <taxon>Streptophyta</taxon>
        <taxon>Embryophyta</taxon>
        <taxon>Tracheophyta</taxon>
        <taxon>Spermatophyta</taxon>
        <taxon>Magnoliopsida</taxon>
        <taxon>eudicotyledons</taxon>
        <taxon>Gunneridae</taxon>
        <taxon>Pentapetalae</taxon>
        <taxon>rosids</taxon>
        <taxon>fabids</taxon>
        <taxon>Malpighiales</taxon>
        <taxon>Euphorbiaceae</taxon>
        <taxon>Crotonoideae</taxon>
        <taxon>Jatropheae</taxon>
        <taxon>Jatropha</taxon>
    </lineage>
</organism>
<dbReference type="InterPro" id="IPR036915">
    <property type="entry name" value="Cyclin-like_sf"/>
</dbReference>
<evidence type="ECO:0000256" key="7">
    <source>
        <dbReference type="ARBA" id="ARBA00023163"/>
    </source>
</evidence>
<evidence type="ECO:0000256" key="3">
    <source>
        <dbReference type="ARBA" id="ARBA00022771"/>
    </source>
</evidence>
<evidence type="ECO:0000256" key="12">
    <source>
        <dbReference type="PROSITE-ProRule" id="PRU00469"/>
    </source>
</evidence>
<dbReference type="PROSITE" id="PS51134">
    <property type="entry name" value="ZF_TFIIB"/>
    <property type="match status" value="1"/>
</dbReference>
<accession>A0A067LAD8</accession>
<dbReference type="InterPro" id="IPR013137">
    <property type="entry name" value="Znf_TFIIB"/>
</dbReference>
<dbReference type="CDD" id="cd00043">
    <property type="entry name" value="CYCLIN_SF"/>
    <property type="match status" value="1"/>
</dbReference>
<dbReference type="PANTHER" id="PTHR48428:SF1">
    <property type="entry name" value="PLANT-SPECIFIC TFIIB-RELATED PROTEIN PTF2"/>
    <property type="match status" value="1"/>
</dbReference>
<dbReference type="OrthoDB" id="511529at2759"/>
<keyword evidence="7" id="KW-0804">Transcription</keyword>
<protein>
    <recommendedName>
        <fullName evidence="9">Transcription factor IIIB 50 kDa subunit</fullName>
    </recommendedName>
    <alternativeName>
        <fullName evidence="10">B-related factor 2</fullName>
    </alternativeName>
</protein>
<dbReference type="EMBL" id="KK914232">
    <property type="protein sequence ID" value="KDP45357.1"/>
    <property type="molecule type" value="Genomic_DNA"/>
</dbReference>
<keyword evidence="4" id="KW-0862">Zinc</keyword>
<evidence type="ECO:0000259" key="13">
    <source>
        <dbReference type="PROSITE" id="PS51134"/>
    </source>
</evidence>
<evidence type="ECO:0000256" key="4">
    <source>
        <dbReference type="ARBA" id="ARBA00022833"/>
    </source>
</evidence>
<dbReference type="AlphaFoldDB" id="A0A067LAD8"/>
<evidence type="ECO:0000313" key="15">
    <source>
        <dbReference type="Proteomes" id="UP000027138"/>
    </source>
</evidence>
<dbReference type="Pfam" id="PF08271">
    <property type="entry name" value="Zn_Ribbon_TF"/>
    <property type="match status" value="1"/>
</dbReference>
<evidence type="ECO:0000256" key="6">
    <source>
        <dbReference type="ARBA" id="ARBA00023159"/>
    </source>
</evidence>
<sequence>MPCISCGDRSLIRDDSTGNLVCESCGTVQEYDNYEARTGGINGPEGVLIRLGTSGTGSVLNYRDKKLYEANKLIDEITFRLDLVGKKVSEIKSMIDKVTESEFGQGEWFPVLIGACAYIVVRSDNKSLSVAEIGNVIGCDVYELGRMIRRVVDHLNIKLPEFDIVTSFEKAVRNLLDTGRVDSDKVERMREQGVFLIQCGIKWFLTTGRRPLPIVAAVLVLVAELNGVECVKIEEVARDMHAAVSTCRLRYKELLEALVKVAQALPWGKDVTLKNIVKNAPFVIRYMEIKSMAKSDGQGDGLGYIEFDFGEVVSQCLRKDVEYGVEDDSTECDDSRYFEVRNRQGLNNMGDNDVDKLQLSHECLSLAYDKFLNEGGRGKYAGNVERVNSTKRNRVFDLHPTEWWDGKSDLSKKLLLKRILEKDVGLNPMPPSFVNGHMAVERRRAKINAAKLRIERVMHPRNADSGVGSDFCFLEARKRKRKARAKGLDWEDFVIETLLLHQVKEDEIEKGHYNTLLDLHVFNSGMVPDGPFNNLLATSKCPNWESFGDAGKSLEVNFTSGRVINNYLNNGRPKHELLSLYSLEFLDQLLADITSYFTIIADKLADHLEVALDLLFLQDPHLSRIPNKTNFDHIF</sequence>
<keyword evidence="2" id="KW-0479">Metal-binding</keyword>